<name>A0A2M7W3G7_9BACT</name>
<organism evidence="1 2">
    <name type="scientific">Candidatus Berkelbacteria bacterium CG_4_10_14_0_2_um_filter_35_9_33_12</name>
    <dbReference type="NCBI Taxonomy" id="1974499"/>
    <lineage>
        <taxon>Bacteria</taxon>
        <taxon>Candidatus Berkelbacteria</taxon>
    </lineage>
</organism>
<proteinExistence type="predicted"/>
<dbReference type="InterPro" id="IPR017853">
    <property type="entry name" value="GH"/>
</dbReference>
<evidence type="ECO:0000313" key="1">
    <source>
        <dbReference type="EMBL" id="PJA20048.1"/>
    </source>
</evidence>
<dbReference type="GO" id="GO:0004553">
    <property type="term" value="F:hydrolase activity, hydrolyzing O-glycosyl compounds"/>
    <property type="evidence" value="ECO:0007669"/>
    <property type="project" value="TreeGrafter"/>
</dbReference>
<dbReference type="SUPFAM" id="SSF51445">
    <property type="entry name" value="(Trans)glycosidases"/>
    <property type="match status" value="1"/>
</dbReference>
<gene>
    <name evidence="1" type="ORF">COX60_02920</name>
</gene>
<dbReference type="AlphaFoldDB" id="A0A2M7W3G7"/>
<dbReference type="PANTHER" id="PTHR12631:SF10">
    <property type="entry name" value="BETA-XYLOSIDASE-LIKE PROTEIN-RELATED"/>
    <property type="match status" value="1"/>
</dbReference>
<dbReference type="Gene3D" id="3.20.20.80">
    <property type="entry name" value="Glycosidases"/>
    <property type="match status" value="1"/>
</dbReference>
<dbReference type="InterPro" id="IPR051923">
    <property type="entry name" value="Glycosyl_Hydrolase_39"/>
</dbReference>
<protein>
    <recommendedName>
        <fullName evidence="3">Asl1-like glycosyl hydrolase catalytic domain-containing protein</fullName>
    </recommendedName>
</protein>
<evidence type="ECO:0008006" key="3">
    <source>
        <dbReference type="Google" id="ProtNLM"/>
    </source>
</evidence>
<reference evidence="2" key="1">
    <citation type="submission" date="2017-09" db="EMBL/GenBank/DDBJ databases">
        <title>Depth-based differentiation of microbial function through sediment-hosted aquifers and enrichment of novel symbionts in the deep terrestrial subsurface.</title>
        <authorList>
            <person name="Probst A.J."/>
            <person name="Ladd B."/>
            <person name="Jarett J.K."/>
            <person name="Geller-Mcgrath D.E."/>
            <person name="Sieber C.M.K."/>
            <person name="Emerson J.B."/>
            <person name="Anantharaman K."/>
            <person name="Thomas B.C."/>
            <person name="Malmstrom R."/>
            <person name="Stieglmeier M."/>
            <person name="Klingl A."/>
            <person name="Woyke T."/>
            <person name="Ryan C.M."/>
            <person name="Banfield J.F."/>
        </authorList>
    </citation>
    <scope>NUCLEOTIDE SEQUENCE [LARGE SCALE GENOMIC DNA]</scope>
</reference>
<dbReference type="Proteomes" id="UP000230137">
    <property type="component" value="Unassembled WGS sequence"/>
</dbReference>
<dbReference type="PANTHER" id="PTHR12631">
    <property type="entry name" value="ALPHA-L-IDURONIDASE"/>
    <property type="match status" value="1"/>
</dbReference>
<accession>A0A2M7W3G7</accession>
<sequence>MKRKKVFFLVAIGIIIFITVFVILNRSNADVTPNPQLSDKIGVAGLVSPEVAEDLGVGWTRYTVVWREWEDYRNGGNANKQLKYINNFRKRNPGVKIIITLDSNHPTKTKCFVDDPVFRQLHNITDELYATFRPKANCPPNNLNEYQEYVRDIVTVGKDFVTAWQIGNEVFAAPFWNTVFYNGPFDDPDEIDFLDEYNAAYTVIKEIDPDANIITPGINFHQSEFDNSLNHIQLSDSDEQEKWDNTAINFPKLIRNNCTKFDMVDIHLYHSIESIPNRVKWTKKILNDNNCNKPIISTEIAGPNPIPGSLEFENYILNDNQFQTDQANDLQERISSAINNGVQAVLWFYNKDILTTQQIIDIFNDPKYKSASNILLKKFGIIEWGGNLKPAYYKIQTLASQGIGSTCKIFE</sequence>
<dbReference type="EMBL" id="PFQF01000040">
    <property type="protein sequence ID" value="PJA20048.1"/>
    <property type="molecule type" value="Genomic_DNA"/>
</dbReference>
<comment type="caution">
    <text evidence="1">The sequence shown here is derived from an EMBL/GenBank/DDBJ whole genome shotgun (WGS) entry which is preliminary data.</text>
</comment>
<evidence type="ECO:0000313" key="2">
    <source>
        <dbReference type="Proteomes" id="UP000230137"/>
    </source>
</evidence>